<proteinExistence type="predicted"/>
<protein>
    <submittedName>
        <fullName evidence="1">Uncharacterized protein</fullName>
    </submittedName>
</protein>
<evidence type="ECO:0000313" key="2">
    <source>
        <dbReference type="Proteomes" id="UP000522081"/>
    </source>
</evidence>
<name>A0A7Y9XY10_9SPHN</name>
<reference evidence="1 2" key="1">
    <citation type="submission" date="2020-07" db="EMBL/GenBank/DDBJ databases">
        <title>Genomic Encyclopedia of Type Strains, Phase IV (KMG-IV): sequencing the most valuable type-strain genomes for metagenomic binning, comparative biology and taxonomic classification.</title>
        <authorList>
            <person name="Goeker M."/>
        </authorList>
    </citation>
    <scope>NUCLEOTIDE SEQUENCE [LARGE SCALE GENOMIC DNA]</scope>
    <source>
        <strain evidence="1 2">DSM 29043</strain>
    </source>
</reference>
<accession>A0A7Y9XY10</accession>
<sequence length="52" mass="5792">MIAALPHQATKTRFLDNEVRAGIGGEQFGISADWLLRGRGRMLRRVIRLGSV</sequence>
<organism evidence="1 2">
    <name type="scientific">Novosphingobium marinum</name>
    <dbReference type="NCBI Taxonomy" id="1514948"/>
    <lineage>
        <taxon>Bacteria</taxon>
        <taxon>Pseudomonadati</taxon>
        <taxon>Pseudomonadota</taxon>
        <taxon>Alphaproteobacteria</taxon>
        <taxon>Sphingomonadales</taxon>
        <taxon>Sphingomonadaceae</taxon>
        <taxon>Novosphingobium</taxon>
    </lineage>
</organism>
<gene>
    <name evidence="1" type="ORF">FHS75_003035</name>
</gene>
<dbReference type="Proteomes" id="UP000522081">
    <property type="component" value="Unassembled WGS sequence"/>
</dbReference>
<dbReference type="EMBL" id="JACBZF010000006">
    <property type="protein sequence ID" value="NYH96684.1"/>
    <property type="molecule type" value="Genomic_DNA"/>
</dbReference>
<dbReference type="AlphaFoldDB" id="A0A7Y9XY10"/>
<keyword evidence="2" id="KW-1185">Reference proteome</keyword>
<comment type="caution">
    <text evidence="1">The sequence shown here is derived from an EMBL/GenBank/DDBJ whole genome shotgun (WGS) entry which is preliminary data.</text>
</comment>
<evidence type="ECO:0000313" key="1">
    <source>
        <dbReference type="EMBL" id="NYH96684.1"/>
    </source>
</evidence>